<dbReference type="Pfam" id="PF13472">
    <property type="entry name" value="Lipase_GDSL_2"/>
    <property type="match status" value="1"/>
</dbReference>
<dbReference type="InterPro" id="IPR051532">
    <property type="entry name" value="Ester_Hydrolysis_Enzymes"/>
</dbReference>
<protein>
    <recommendedName>
        <fullName evidence="2">SGNH hydrolase-type esterase domain-containing protein</fullName>
    </recommendedName>
</protein>
<name>A0ABQ6LUH4_9GAMM</name>
<dbReference type="InterPro" id="IPR036514">
    <property type="entry name" value="SGNH_hydro_sf"/>
</dbReference>
<feature type="chain" id="PRO_5046614393" description="SGNH hydrolase-type esterase domain-containing protein" evidence="1">
    <location>
        <begin position="26"/>
        <end position="247"/>
    </location>
</feature>
<comment type="caution">
    <text evidence="3">The sequence shown here is derived from an EMBL/GenBank/DDBJ whole genome shotgun (WGS) entry which is preliminary data.</text>
</comment>
<sequence>MPRLQKYAASALILASLAGCSLFRAEPLPPMQTVNAVPQSASWTKDWWEQRHAEKIQQAKSAKVDLLMLGDSITHAWETTGAATWEKFYGQRNAFNLGFSGDRTEHVLWRLQNGAVDNLVPKLTVLMIGTNNTGYRMDPAGHTAKGIEAIVAEIRTRLPESKILILGIFPRHHSPHNEMRQRNNAINRQLARLENEPRVFFLDINNAFLDEQHNLRSELMPDLLHPNEAGYEAWARAMEPAIRRLMY</sequence>
<dbReference type="PROSITE" id="PS51257">
    <property type="entry name" value="PROKAR_LIPOPROTEIN"/>
    <property type="match status" value="1"/>
</dbReference>
<evidence type="ECO:0000259" key="2">
    <source>
        <dbReference type="Pfam" id="PF13472"/>
    </source>
</evidence>
<evidence type="ECO:0000313" key="3">
    <source>
        <dbReference type="EMBL" id="GMG85736.1"/>
    </source>
</evidence>
<evidence type="ECO:0000256" key="1">
    <source>
        <dbReference type="SAM" id="SignalP"/>
    </source>
</evidence>
<keyword evidence="1" id="KW-0732">Signal</keyword>
<dbReference type="Proteomes" id="UP001224392">
    <property type="component" value="Unassembled WGS sequence"/>
</dbReference>
<dbReference type="RefSeq" id="WP_285762266.1">
    <property type="nucleotide sequence ID" value="NZ_BSYJ01000001.1"/>
</dbReference>
<evidence type="ECO:0000313" key="4">
    <source>
        <dbReference type="Proteomes" id="UP001224392"/>
    </source>
</evidence>
<dbReference type="InterPro" id="IPR013830">
    <property type="entry name" value="SGNH_hydro"/>
</dbReference>
<dbReference type="PANTHER" id="PTHR30383">
    <property type="entry name" value="THIOESTERASE 1/PROTEASE 1/LYSOPHOSPHOLIPASE L1"/>
    <property type="match status" value="1"/>
</dbReference>
<keyword evidence="4" id="KW-1185">Reference proteome</keyword>
<dbReference type="PANTHER" id="PTHR30383:SF32">
    <property type="entry name" value="SGNH-HYDROLASE"/>
    <property type="match status" value="1"/>
</dbReference>
<feature type="signal peptide" evidence="1">
    <location>
        <begin position="1"/>
        <end position="25"/>
    </location>
</feature>
<accession>A0ABQ6LUH4</accession>
<gene>
    <name evidence="3" type="ORF">MNKW57_00570</name>
</gene>
<dbReference type="EMBL" id="BSYJ01000001">
    <property type="protein sequence ID" value="GMG85736.1"/>
    <property type="molecule type" value="Genomic_DNA"/>
</dbReference>
<dbReference type="CDD" id="cd01820">
    <property type="entry name" value="PAF_acetylesterase_like"/>
    <property type="match status" value="1"/>
</dbReference>
<feature type="domain" description="SGNH hydrolase-type esterase" evidence="2">
    <location>
        <begin position="69"/>
        <end position="233"/>
    </location>
</feature>
<dbReference type="Gene3D" id="3.40.50.1110">
    <property type="entry name" value="SGNH hydrolase"/>
    <property type="match status" value="1"/>
</dbReference>
<dbReference type="SUPFAM" id="SSF52266">
    <property type="entry name" value="SGNH hydrolase"/>
    <property type="match status" value="1"/>
</dbReference>
<proteinExistence type="predicted"/>
<organism evidence="3 4">
    <name type="scientific">Biformimicrobium ophioploci</name>
    <dbReference type="NCBI Taxonomy" id="3036711"/>
    <lineage>
        <taxon>Bacteria</taxon>
        <taxon>Pseudomonadati</taxon>
        <taxon>Pseudomonadota</taxon>
        <taxon>Gammaproteobacteria</taxon>
        <taxon>Cellvibrionales</taxon>
        <taxon>Microbulbiferaceae</taxon>
        <taxon>Biformimicrobium</taxon>
    </lineage>
</organism>
<reference evidence="3 4" key="1">
    <citation type="submission" date="2023-04" db="EMBL/GenBank/DDBJ databases">
        <title>Marinobulbifer ophiurae gen. nov., sp. Nov., isolate from tissue of brittle star Ophioplocus japonicus.</title>
        <authorList>
            <person name="Kawano K."/>
            <person name="Sawayama S."/>
            <person name="Nakagawa S."/>
        </authorList>
    </citation>
    <scope>NUCLEOTIDE SEQUENCE [LARGE SCALE GENOMIC DNA]</scope>
    <source>
        <strain evidence="3 4">NKW57</strain>
    </source>
</reference>